<dbReference type="EMBL" id="BSSV01000005">
    <property type="protein sequence ID" value="GLX86268.1"/>
    <property type="molecule type" value="Genomic_DNA"/>
</dbReference>
<name>A0ABQ6HDW9_9GAMM</name>
<accession>A0ABQ6HDW9</accession>
<evidence type="ECO:0000256" key="1">
    <source>
        <dbReference type="ARBA" id="ARBA00004613"/>
    </source>
</evidence>
<dbReference type="Proteomes" id="UP001157134">
    <property type="component" value="Unassembled WGS sequence"/>
</dbReference>
<dbReference type="PANTHER" id="PTHR34216:SF3">
    <property type="entry name" value="POLY-BETA-1,6-N-ACETYL-D-GLUCOSAMINE N-DEACETYLASE"/>
    <property type="match status" value="1"/>
</dbReference>
<feature type="domain" description="NodB homology" evidence="3">
    <location>
        <begin position="87"/>
        <end position="213"/>
    </location>
</feature>
<dbReference type="InterPro" id="IPR051398">
    <property type="entry name" value="Polysacch_Deacetylase"/>
</dbReference>
<protein>
    <submittedName>
        <fullName evidence="4">Polysaccharide deacetylase</fullName>
    </submittedName>
</protein>
<dbReference type="SUPFAM" id="SSF88713">
    <property type="entry name" value="Glycoside hydrolase/deacetylase"/>
    <property type="match status" value="1"/>
</dbReference>
<keyword evidence="5" id="KW-1185">Reference proteome</keyword>
<reference evidence="4 5" key="1">
    <citation type="submission" date="2023-03" db="EMBL/GenBank/DDBJ databases">
        <title>Thalassotalea loyana LMG 22536T draft genome sequence.</title>
        <authorList>
            <person name="Sawabe T."/>
        </authorList>
    </citation>
    <scope>NUCLEOTIDE SEQUENCE [LARGE SCALE GENOMIC DNA]</scope>
    <source>
        <strain evidence="4 5">LMG 22536</strain>
    </source>
</reference>
<dbReference type="InterPro" id="IPR002509">
    <property type="entry name" value="NODB_dom"/>
</dbReference>
<gene>
    <name evidence="4" type="ORF">tloyanaT_25210</name>
</gene>
<keyword evidence="2" id="KW-0732">Signal</keyword>
<dbReference type="PANTHER" id="PTHR34216">
    <property type="match status" value="1"/>
</dbReference>
<dbReference type="CDD" id="cd10973">
    <property type="entry name" value="CE4_DAC_u4_5s"/>
    <property type="match status" value="1"/>
</dbReference>
<dbReference type="Gene3D" id="3.20.20.370">
    <property type="entry name" value="Glycoside hydrolase/deacetylase"/>
    <property type="match status" value="1"/>
</dbReference>
<evidence type="ECO:0000256" key="2">
    <source>
        <dbReference type="ARBA" id="ARBA00022729"/>
    </source>
</evidence>
<dbReference type="InterPro" id="IPR011330">
    <property type="entry name" value="Glyco_hydro/deAcase_b/a-brl"/>
</dbReference>
<comment type="subcellular location">
    <subcellularLocation>
        <location evidence="1">Secreted</location>
    </subcellularLocation>
</comment>
<dbReference type="RefSeq" id="WP_284299110.1">
    <property type="nucleotide sequence ID" value="NZ_BSSV01000005.1"/>
</dbReference>
<proteinExistence type="predicted"/>
<sequence length="360" mass="40518">MQRLRALHKSFCAFLVMFFGIFLSSLSVANAAVILQYHHVSSETPKITSIEPEQFSKHLALLKEKQYQVVSLPALMDKVASGQNVVNHVAITFDDGYKNLLEHAIPELERYGFAYTIFVNPQTIDEKNASSLTWAQLKALTKKGATIANHGMTHDSLARIPTGISLNEWIESKGAAILAAQARIVAETGQDYRLYAYPYGEYTPQWQKWMRDNDFVAFSQQSGAVGNFTDLSIVPRFPVSQPYDKISSLSDKLNTLAFDLTPVEQSGTTVVNYGSAKELVMKVNNLDFHPKLLACYVSGLGKQEVTWLDESTFKVTLSKDLNPGRQRCNCTAPSISMPSRYYWYSKPWFVMKKDGQWFPL</sequence>
<evidence type="ECO:0000313" key="5">
    <source>
        <dbReference type="Proteomes" id="UP001157134"/>
    </source>
</evidence>
<dbReference type="Pfam" id="PF01522">
    <property type="entry name" value="Polysacc_deac_1"/>
    <property type="match status" value="1"/>
</dbReference>
<organism evidence="4 5">
    <name type="scientific">Thalassotalea loyana</name>
    <dbReference type="NCBI Taxonomy" id="280483"/>
    <lineage>
        <taxon>Bacteria</taxon>
        <taxon>Pseudomonadati</taxon>
        <taxon>Pseudomonadota</taxon>
        <taxon>Gammaproteobacteria</taxon>
        <taxon>Alteromonadales</taxon>
        <taxon>Colwelliaceae</taxon>
        <taxon>Thalassotalea</taxon>
    </lineage>
</organism>
<evidence type="ECO:0000313" key="4">
    <source>
        <dbReference type="EMBL" id="GLX86268.1"/>
    </source>
</evidence>
<evidence type="ECO:0000259" key="3">
    <source>
        <dbReference type="Pfam" id="PF01522"/>
    </source>
</evidence>
<comment type="caution">
    <text evidence="4">The sequence shown here is derived from an EMBL/GenBank/DDBJ whole genome shotgun (WGS) entry which is preliminary data.</text>
</comment>